<keyword evidence="2" id="KW-1133">Transmembrane helix</keyword>
<proteinExistence type="evidence at transcript level"/>
<reference evidence="3" key="2">
    <citation type="submission" date="2012-06" db="EMBL/GenBank/DDBJ databases">
        <authorList>
            <person name="Yu Y."/>
            <person name="Currie J."/>
            <person name="Lomeli R."/>
            <person name="Angelova A."/>
            <person name="Collura K."/>
            <person name="Wissotski M."/>
            <person name="Campos D."/>
            <person name="Kudrna D."/>
            <person name="Golser W."/>
            <person name="Ashely E."/>
            <person name="Descour A."/>
            <person name="Fernandes J."/>
            <person name="Soderlund C."/>
            <person name="Walbot V."/>
        </authorList>
    </citation>
    <scope>NUCLEOTIDE SEQUENCE</scope>
    <source>
        <strain evidence="3">B73</strain>
    </source>
</reference>
<organism evidence="3">
    <name type="scientific">Zea mays</name>
    <name type="common">Maize</name>
    <dbReference type="NCBI Taxonomy" id="4577"/>
    <lineage>
        <taxon>Eukaryota</taxon>
        <taxon>Viridiplantae</taxon>
        <taxon>Streptophyta</taxon>
        <taxon>Embryophyta</taxon>
        <taxon>Tracheophyta</taxon>
        <taxon>Spermatophyta</taxon>
        <taxon>Magnoliopsida</taxon>
        <taxon>Liliopsida</taxon>
        <taxon>Poales</taxon>
        <taxon>Poaceae</taxon>
        <taxon>PACMAD clade</taxon>
        <taxon>Panicoideae</taxon>
        <taxon>Andropogonodae</taxon>
        <taxon>Andropogoneae</taxon>
        <taxon>Tripsacinae</taxon>
        <taxon>Zea</taxon>
    </lineage>
</organism>
<keyword evidence="2" id="KW-0472">Membrane</keyword>
<feature type="region of interest" description="Disordered" evidence="1">
    <location>
        <begin position="147"/>
        <end position="171"/>
    </location>
</feature>
<feature type="transmembrane region" description="Helical" evidence="2">
    <location>
        <begin position="6"/>
        <end position="25"/>
    </location>
</feature>
<reference evidence="3" key="1">
    <citation type="journal article" date="2009" name="PLoS Genet.">
        <title>Sequencing, mapping, and analysis of 27,455 maize full-length cDNAs.</title>
        <authorList>
            <person name="Soderlund C."/>
            <person name="Descour A."/>
            <person name="Kudrna D."/>
            <person name="Bomhoff M."/>
            <person name="Boyd L."/>
            <person name="Currie J."/>
            <person name="Angelova A."/>
            <person name="Collura K."/>
            <person name="Wissotski M."/>
            <person name="Ashley E."/>
            <person name="Morrow D."/>
            <person name="Fernandes J."/>
            <person name="Walbot V."/>
            <person name="Yu Y."/>
        </authorList>
    </citation>
    <scope>NUCLEOTIDE SEQUENCE</scope>
    <source>
        <strain evidence="3">B73</strain>
    </source>
</reference>
<accession>C4J5C5</accession>
<evidence type="ECO:0000313" key="3">
    <source>
        <dbReference type="EMBL" id="ACR36375.1"/>
    </source>
</evidence>
<name>C4J5C5_MAIZE</name>
<keyword evidence="2" id="KW-0812">Transmembrane</keyword>
<evidence type="ECO:0000256" key="1">
    <source>
        <dbReference type="SAM" id="MobiDB-lite"/>
    </source>
</evidence>
<dbReference type="AlphaFoldDB" id="C4J5C5"/>
<evidence type="ECO:0000256" key="2">
    <source>
        <dbReference type="SAM" id="Phobius"/>
    </source>
</evidence>
<protein>
    <submittedName>
        <fullName evidence="3">Uncharacterized protein</fullName>
    </submittedName>
</protein>
<sequence length="171" mass="16853">MWWSAHHPLFSLAVFVSMVCPYFHLTIGRRATGVRAKLAFFSTARPAAVSDPMGTAPLACLGVATAAAAFLAATATAPRAGKEALCERTPGFFTLGPAAAAAAEVPAGTLPFCSLAFVAPDPPFLAGAAASSAAATAIAIAGAEAARSSRSPPAAAAVGSPSPSGAALTRT</sequence>
<dbReference type="EMBL" id="BT086022">
    <property type="protein sequence ID" value="ACR36375.1"/>
    <property type="molecule type" value="mRNA"/>
</dbReference>